<dbReference type="Gene3D" id="3.30.160.60">
    <property type="entry name" value="Classic Zinc Finger"/>
    <property type="match status" value="1"/>
</dbReference>
<evidence type="ECO:0000256" key="2">
    <source>
        <dbReference type="ARBA" id="ARBA00022771"/>
    </source>
</evidence>
<dbReference type="GO" id="GO:0008270">
    <property type="term" value="F:zinc ion binding"/>
    <property type="evidence" value="ECO:0007669"/>
    <property type="project" value="UniProtKB-KW"/>
</dbReference>
<feature type="region of interest" description="Disordered" evidence="6">
    <location>
        <begin position="288"/>
        <end position="320"/>
    </location>
</feature>
<dbReference type="HOGENOM" id="CLU_309407_0_0_1"/>
<feature type="region of interest" description="Disordered" evidence="6">
    <location>
        <begin position="891"/>
        <end position="911"/>
    </location>
</feature>
<dbReference type="InterPro" id="IPR017907">
    <property type="entry name" value="Znf_RING_CS"/>
</dbReference>
<dbReference type="InterPro" id="IPR000315">
    <property type="entry name" value="Znf_B-box"/>
</dbReference>
<dbReference type="InterPro" id="IPR001841">
    <property type="entry name" value="Znf_RING"/>
</dbReference>
<feature type="domain" description="RING-type" evidence="7">
    <location>
        <begin position="15"/>
        <end position="59"/>
    </location>
</feature>
<keyword evidence="9" id="KW-1185">Reference proteome</keyword>
<feature type="compositionally biased region" description="Low complexity" evidence="6">
    <location>
        <begin position="292"/>
        <end position="302"/>
    </location>
</feature>
<evidence type="ECO:0000256" key="4">
    <source>
        <dbReference type="PROSITE-ProRule" id="PRU00175"/>
    </source>
</evidence>
<dbReference type="KEGG" id="tet:TTHERM_00697460"/>
<dbReference type="SUPFAM" id="SSF57845">
    <property type="entry name" value="B-box zinc-binding domain"/>
    <property type="match status" value="1"/>
</dbReference>
<dbReference type="Pfam" id="PF00643">
    <property type="entry name" value="zf-B_box"/>
    <property type="match status" value="1"/>
</dbReference>
<proteinExistence type="predicted"/>
<name>Q24C30_TETTS</name>
<dbReference type="SMART" id="SM00184">
    <property type="entry name" value="RING"/>
    <property type="match status" value="1"/>
</dbReference>
<feature type="compositionally biased region" description="Polar residues" evidence="6">
    <location>
        <begin position="608"/>
        <end position="624"/>
    </location>
</feature>
<reference evidence="9" key="1">
    <citation type="journal article" date="2006" name="PLoS Biol.">
        <title>Macronuclear genome sequence of the ciliate Tetrahymena thermophila, a model eukaryote.</title>
        <authorList>
            <person name="Eisen J.A."/>
            <person name="Coyne R.S."/>
            <person name="Wu M."/>
            <person name="Wu D."/>
            <person name="Thiagarajan M."/>
            <person name="Wortman J.R."/>
            <person name="Badger J.H."/>
            <person name="Ren Q."/>
            <person name="Amedeo P."/>
            <person name="Jones K.M."/>
            <person name="Tallon L.J."/>
            <person name="Delcher A.L."/>
            <person name="Salzberg S.L."/>
            <person name="Silva J.C."/>
            <person name="Haas B.J."/>
            <person name="Majoros W.H."/>
            <person name="Farzad M."/>
            <person name="Carlton J.M."/>
            <person name="Smith R.K. Jr."/>
            <person name="Garg J."/>
            <person name="Pearlman R.E."/>
            <person name="Karrer K.M."/>
            <person name="Sun L."/>
            <person name="Manning G."/>
            <person name="Elde N.C."/>
            <person name="Turkewitz A.P."/>
            <person name="Asai D.J."/>
            <person name="Wilkes D.E."/>
            <person name="Wang Y."/>
            <person name="Cai H."/>
            <person name="Collins K."/>
            <person name="Stewart B.A."/>
            <person name="Lee S.R."/>
            <person name="Wilamowska K."/>
            <person name="Weinberg Z."/>
            <person name="Ruzzo W.L."/>
            <person name="Wloga D."/>
            <person name="Gaertig J."/>
            <person name="Frankel J."/>
            <person name="Tsao C.-C."/>
            <person name="Gorovsky M.A."/>
            <person name="Keeling P.J."/>
            <person name="Waller R.F."/>
            <person name="Patron N.J."/>
            <person name="Cherry J.M."/>
            <person name="Stover N.A."/>
            <person name="Krieger C.J."/>
            <person name="del Toro C."/>
            <person name="Ryder H.F."/>
            <person name="Williamson S.C."/>
            <person name="Barbeau R.A."/>
            <person name="Hamilton E.P."/>
            <person name="Orias E."/>
        </authorList>
    </citation>
    <scope>NUCLEOTIDE SEQUENCE [LARGE SCALE GENOMIC DNA]</scope>
    <source>
        <strain evidence="9">SB210</strain>
    </source>
</reference>
<dbReference type="SMART" id="SM00336">
    <property type="entry name" value="BBOX"/>
    <property type="match status" value="1"/>
</dbReference>
<evidence type="ECO:0000256" key="1">
    <source>
        <dbReference type="ARBA" id="ARBA00022723"/>
    </source>
</evidence>
<keyword evidence="3" id="KW-0862">Zinc</keyword>
<feature type="region of interest" description="Disordered" evidence="6">
    <location>
        <begin position="158"/>
        <end position="183"/>
    </location>
</feature>
<dbReference type="InterPro" id="IPR013083">
    <property type="entry name" value="Znf_RING/FYVE/PHD"/>
</dbReference>
<evidence type="ECO:0000313" key="9">
    <source>
        <dbReference type="Proteomes" id="UP000009168"/>
    </source>
</evidence>
<evidence type="ECO:0000313" key="8">
    <source>
        <dbReference type="EMBL" id="EAS05408.2"/>
    </source>
</evidence>
<keyword evidence="5" id="KW-0175">Coiled coil</keyword>
<dbReference type="GeneID" id="7826396"/>
<dbReference type="PROSITE" id="PS00518">
    <property type="entry name" value="ZF_RING_1"/>
    <property type="match status" value="1"/>
</dbReference>
<evidence type="ECO:0000256" key="6">
    <source>
        <dbReference type="SAM" id="MobiDB-lite"/>
    </source>
</evidence>
<dbReference type="Proteomes" id="UP000009168">
    <property type="component" value="Unassembled WGS sequence"/>
</dbReference>
<gene>
    <name evidence="8" type="ORF">TTHERM_00697460</name>
</gene>
<sequence length="971" mass="112334">MKNMIDNSQKIANACTVCKKQRKSSNPFILQCSHLLCLNCLQDCLNNIHSNYIECPSCKKQTSLDFFEKELDDFASTSGTPQSNQNISDNEYIKQQQQQQKNQAYQQQQQLILSKNVMKNQKMEDCQKNAQYQRSQSSHQQQNTNQINVYQDYYAEKQSQETSKSSKYKQGSMSNNQYVNDPNSSNGMFLNSFEISSILPHPHQEQICMNNYSSPVFNSIQQSYTTPLDILIGNENNLNNETQKRRVDNEMEIVDENDFSQQLADNIIPESLSNSNKNQILNQEKQVQAVHQNNQTSNSSNSYNRLQTNQSKNSESLFSRSNSSASNLYTLQNNINNNSLIPNNNVIQTTSTNTNYQSNPANQSFSQSFIQPIQQSFISVSGIKCKTHPEEEANLFCFQCHDNCMCINCFLQSGEHKEHEVKNVRNSFNQLIPLVQNLKERILLQVSDLKNDEQLIINRQSDIRNLCTETLTHLNKQVKEIVALITQKGEVLSREIEIFQQEQLNELTNKHQKISKQLINLNTFSDSYEKILNFQGKCSEARMFNYFSDTKSKVNKYIQKLQKQNEEIRSACRTKYTSCYPEHLFNDIELQIQQISIPFTVSQPFSLPTSQLPSSPNQQQIMQTPINNSNSNKNSNFFQQQQQINQIPLPQQKRLSQQFDDKSLKESKIIDFDQLKMNSGQMQIDLSNNQPNSSFTSSQKKLSNSAVRYNKQPRDSRMNSGHTYNASMINNSNFYDQNYYQNSVIKINRISNPLQEPLMERNLLFQDNSANKTSKPFIDIKQRLDTNDQDQEYQQQQITNNPFNLKSTQFQFSNQTKNNIVKLKLQEMPIVLPQEIQTSDSFIIQNPSNKSIKSTNRINKVQNSENFYENIPVTSVKECVQLIKSTLKSRGASHSQLRERVSQNPPVSNEPYRYKSNLKENRYSVPKLDTKKIDQLLTGTTLTQKSTERERIGKSNDRKIKELKKILNEGW</sequence>
<feature type="compositionally biased region" description="Low complexity" evidence="6">
    <location>
        <begin position="160"/>
        <end position="170"/>
    </location>
</feature>
<evidence type="ECO:0000259" key="7">
    <source>
        <dbReference type="PROSITE" id="PS50089"/>
    </source>
</evidence>
<feature type="coiled-coil region" evidence="5">
    <location>
        <begin position="547"/>
        <end position="574"/>
    </location>
</feature>
<accession>Q24C30</accession>
<dbReference type="EMBL" id="GG662372">
    <property type="protein sequence ID" value="EAS05408.2"/>
    <property type="molecule type" value="Genomic_DNA"/>
</dbReference>
<dbReference type="RefSeq" id="XP_001025653.2">
    <property type="nucleotide sequence ID" value="XM_001025653.2"/>
</dbReference>
<dbReference type="SUPFAM" id="SSF57850">
    <property type="entry name" value="RING/U-box"/>
    <property type="match status" value="1"/>
</dbReference>
<dbReference type="InParanoid" id="Q24C30"/>
<evidence type="ECO:0000256" key="5">
    <source>
        <dbReference type="SAM" id="Coils"/>
    </source>
</evidence>
<dbReference type="Gene3D" id="3.30.40.10">
    <property type="entry name" value="Zinc/RING finger domain, C3HC4 (zinc finger)"/>
    <property type="match status" value="1"/>
</dbReference>
<protein>
    <submittedName>
        <fullName evidence="8">B-box zinc finger protein</fullName>
    </submittedName>
</protein>
<dbReference type="PROSITE" id="PS50089">
    <property type="entry name" value="ZF_RING_2"/>
    <property type="match status" value="1"/>
</dbReference>
<evidence type="ECO:0000256" key="3">
    <source>
        <dbReference type="ARBA" id="ARBA00022833"/>
    </source>
</evidence>
<feature type="compositionally biased region" description="Polar residues" evidence="6">
    <location>
        <begin position="171"/>
        <end position="183"/>
    </location>
</feature>
<keyword evidence="2 4" id="KW-0863">Zinc-finger</keyword>
<dbReference type="CDD" id="cd16449">
    <property type="entry name" value="RING-HC"/>
    <property type="match status" value="1"/>
</dbReference>
<feature type="compositionally biased region" description="Low complexity" evidence="6">
    <location>
        <begin position="625"/>
        <end position="634"/>
    </location>
</feature>
<keyword evidence="1" id="KW-0479">Metal-binding</keyword>
<organism evidence="8 9">
    <name type="scientific">Tetrahymena thermophila (strain SB210)</name>
    <dbReference type="NCBI Taxonomy" id="312017"/>
    <lineage>
        <taxon>Eukaryota</taxon>
        <taxon>Sar</taxon>
        <taxon>Alveolata</taxon>
        <taxon>Ciliophora</taxon>
        <taxon>Intramacronucleata</taxon>
        <taxon>Oligohymenophorea</taxon>
        <taxon>Hymenostomatida</taxon>
        <taxon>Tetrahymenina</taxon>
        <taxon>Tetrahymenidae</taxon>
        <taxon>Tetrahymena</taxon>
    </lineage>
</organism>
<feature type="compositionally biased region" description="Low complexity" evidence="6">
    <location>
        <begin position="311"/>
        <end position="320"/>
    </location>
</feature>
<dbReference type="CDD" id="cd19756">
    <property type="entry name" value="Bbox2"/>
    <property type="match status" value="1"/>
</dbReference>
<feature type="region of interest" description="Disordered" evidence="6">
    <location>
        <begin position="608"/>
        <end position="634"/>
    </location>
</feature>
<dbReference type="AlphaFoldDB" id="Q24C30"/>